<keyword evidence="2" id="KW-1185">Reference proteome</keyword>
<gene>
    <name evidence="1" type="ORF">CCACVL1_25371</name>
</gene>
<protein>
    <submittedName>
        <fullName evidence="1">Uncharacterized protein</fullName>
    </submittedName>
</protein>
<dbReference type="AlphaFoldDB" id="A0A1R3GL38"/>
<sequence length="24" mass="2872">MSDQGTVELSQHLSWQRVVQEWNN</sequence>
<organism evidence="1 2">
    <name type="scientific">Corchorus capsularis</name>
    <name type="common">Jute</name>
    <dbReference type="NCBI Taxonomy" id="210143"/>
    <lineage>
        <taxon>Eukaryota</taxon>
        <taxon>Viridiplantae</taxon>
        <taxon>Streptophyta</taxon>
        <taxon>Embryophyta</taxon>
        <taxon>Tracheophyta</taxon>
        <taxon>Spermatophyta</taxon>
        <taxon>Magnoliopsida</taxon>
        <taxon>eudicotyledons</taxon>
        <taxon>Gunneridae</taxon>
        <taxon>Pentapetalae</taxon>
        <taxon>rosids</taxon>
        <taxon>malvids</taxon>
        <taxon>Malvales</taxon>
        <taxon>Malvaceae</taxon>
        <taxon>Grewioideae</taxon>
        <taxon>Apeibeae</taxon>
        <taxon>Corchorus</taxon>
    </lineage>
</organism>
<evidence type="ECO:0000313" key="2">
    <source>
        <dbReference type="Proteomes" id="UP000188268"/>
    </source>
</evidence>
<evidence type="ECO:0000313" key="1">
    <source>
        <dbReference type="EMBL" id="OMO58759.1"/>
    </source>
</evidence>
<proteinExistence type="predicted"/>
<comment type="caution">
    <text evidence="1">The sequence shown here is derived from an EMBL/GenBank/DDBJ whole genome shotgun (WGS) entry which is preliminary data.</text>
</comment>
<reference evidence="1 2" key="1">
    <citation type="submission" date="2013-09" db="EMBL/GenBank/DDBJ databases">
        <title>Corchorus capsularis genome sequencing.</title>
        <authorList>
            <person name="Alam M."/>
            <person name="Haque M.S."/>
            <person name="Islam M.S."/>
            <person name="Emdad E.M."/>
            <person name="Islam M.M."/>
            <person name="Ahmed B."/>
            <person name="Halim A."/>
            <person name="Hossen Q.M.M."/>
            <person name="Hossain M.Z."/>
            <person name="Ahmed R."/>
            <person name="Khan M.M."/>
            <person name="Islam R."/>
            <person name="Rashid M.M."/>
            <person name="Khan S.A."/>
            <person name="Rahman M.S."/>
            <person name="Alam M."/>
        </authorList>
    </citation>
    <scope>NUCLEOTIDE SEQUENCE [LARGE SCALE GENOMIC DNA]</scope>
    <source>
        <strain evidence="2">cv. CVL-1</strain>
        <tissue evidence="1">Whole seedling</tissue>
    </source>
</reference>
<dbReference type="Gramene" id="OMO58759">
    <property type="protein sequence ID" value="OMO58759"/>
    <property type="gene ID" value="CCACVL1_25371"/>
</dbReference>
<accession>A0A1R3GL38</accession>
<name>A0A1R3GL38_COCAP</name>
<dbReference type="Proteomes" id="UP000188268">
    <property type="component" value="Unassembled WGS sequence"/>
</dbReference>
<dbReference type="EMBL" id="AWWV01014150">
    <property type="protein sequence ID" value="OMO58759.1"/>
    <property type="molecule type" value="Genomic_DNA"/>
</dbReference>